<sequence length="99" mass="11228">MMEVLAFTSYPLFLLSGYSWPIAAMPAPLRWLAAIIPTTPMMDAVTKLFAEGSSWGSVLGDIRQLLLMLVVSLVFFYWRMAVLKRKMVTNQKKADIRTI</sequence>
<evidence type="ECO:0000256" key="3">
    <source>
        <dbReference type="ARBA" id="ARBA00022989"/>
    </source>
</evidence>
<keyword evidence="3 5" id="KW-1133">Transmembrane helix</keyword>
<evidence type="ECO:0000313" key="7">
    <source>
        <dbReference type="EMBL" id="VAW26219.1"/>
    </source>
</evidence>
<evidence type="ECO:0000256" key="5">
    <source>
        <dbReference type="SAM" id="Phobius"/>
    </source>
</evidence>
<dbReference type="GO" id="GO:0016020">
    <property type="term" value="C:membrane"/>
    <property type="evidence" value="ECO:0007669"/>
    <property type="project" value="UniProtKB-SubCell"/>
</dbReference>
<dbReference type="EMBL" id="UOET01000014">
    <property type="protein sequence ID" value="VAW26219.1"/>
    <property type="molecule type" value="Genomic_DNA"/>
</dbReference>
<evidence type="ECO:0000256" key="2">
    <source>
        <dbReference type="ARBA" id="ARBA00022692"/>
    </source>
</evidence>
<proteinExistence type="predicted"/>
<dbReference type="PANTHER" id="PTHR43229:SF2">
    <property type="entry name" value="NODULATION PROTEIN J"/>
    <property type="match status" value="1"/>
</dbReference>
<evidence type="ECO:0000256" key="1">
    <source>
        <dbReference type="ARBA" id="ARBA00004141"/>
    </source>
</evidence>
<comment type="subcellular location">
    <subcellularLocation>
        <location evidence="1">Membrane</location>
        <topology evidence="1">Multi-pass membrane protein</topology>
    </subcellularLocation>
</comment>
<evidence type="ECO:0000256" key="4">
    <source>
        <dbReference type="ARBA" id="ARBA00023136"/>
    </source>
</evidence>
<dbReference type="AlphaFoldDB" id="A0A3B0UNQ4"/>
<protein>
    <recommendedName>
        <fullName evidence="6">ABC transmembrane type-2 domain-containing protein</fullName>
    </recommendedName>
</protein>
<keyword evidence="2 5" id="KW-0812">Transmembrane</keyword>
<gene>
    <name evidence="7" type="ORF">MNBD_BACTEROID07-1563</name>
</gene>
<name>A0A3B0UNQ4_9ZZZZ</name>
<accession>A0A3B0UNQ4</accession>
<organism evidence="7">
    <name type="scientific">hydrothermal vent metagenome</name>
    <dbReference type="NCBI Taxonomy" id="652676"/>
    <lineage>
        <taxon>unclassified sequences</taxon>
        <taxon>metagenomes</taxon>
        <taxon>ecological metagenomes</taxon>
    </lineage>
</organism>
<dbReference type="PROSITE" id="PS51012">
    <property type="entry name" value="ABC_TM2"/>
    <property type="match status" value="1"/>
</dbReference>
<feature type="transmembrane region" description="Helical" evidence="5">
    <location>
        <begin position="65"/>
        <end position="83"/>
    </location>
</feature>
<dbReference type="Pfam" id="PF12698">
    <property type="entry name" value="ABC2_membrane_3"/>
    <property type="match status" value="1"/>
</dbReference>
<dbReference type="InterPro" id="IPR051784">
    <property type="entry name" value="Nod_factor_ABC_transporter"/>
</dbReference>
<keyword evidence="4 5" id="KW-0472">Membrane</keyword>
<reference evidence="7" key="1">
    <citation type="submission" date="2018-06" db="EMBL/GenBank/DDBJ databases">
        <authorList>
            <person name="Zhirakovskaya E."/>
        </authorList>
    </citation>
    <scope>NUCLEOTIDE SEQUENCE</scope>
</reference>
<dbReference type="InterPro" id="IPR047817">
    <property type="entry name" value="ABC2_TM_bact-type"/>
</dbReference>
<evidence type="ECO:0000259" key="6">
    <source>
        <dbReference type="PROSITE" id="PS51012"/>
    </source>
</evidence>
<dbReference type="GO" id="GO:0140359">
    <property type="term" value="F:ABC-type transporter activity"/>
    <property type="evidence" value="ECO:0007669"/>
    <property type="project" value="InterPro"/>
</dbReference>
<dbReference type="PANTHER" id="PTHR43229">
    <property type="entry name" value="NODULATION PROTEIN J"/>
    <property type="match status" value="1"/>
</dbReference>
<dbReference type="InterPro" id="IPR013525">
    <property type="entry name" value="ABC2_TM"/>
</dbReference>
<feature type="domain" description="ABC transmembrane type-2" evidence="6">
    <location>
        <begin position="1"/>
        <end position="86"/>
    </location>
</feature>